<dbReference type="STRING" id="1328313.DS2_09557"/>
<keyword evidence="2" id="KW-1185">Reference proteome</keyword>
<dbReference type="eggNOG" id="COG2404">
    <property type="taxonomic scope" value="Bacteria"/>
</dbReference>
<sequence length="321" mass="35054">MQNYIDVFNGDADGICALLQLRLANPQTSTLVTGVKRDIKLLERVQAKAGDKVTVLDVSMDKNKTPLLALLEQQVEVFYCDHHFAGEIPQNDQLESLIDTAADTCTSLLINQYLNGQFVNWAIAAAYGDNMLVAAEKLADEQGLTAEQKAQLKALGIAINYNGYGATVADLHYAPDQLFKLLLAYSDPLEMISEQADIYTKLIANYQADMQQAEQAKLLHQSAAGKIFVLPNQAWARRVSGVWGNDLANRAPVDAHAVLTELPQGGYLVSVRAPKENAFGADELCMKFATGGGRKAAAGINELPESELSRFIAEFDQQYTV</sequence>
<protein>
    <recommendedName>
        <fullName evidence="3">Acetyltransferase</fullName>
    </recommendedName>
</protein>
<gene>
    <name evidence="1" type="ORF">DS2_09557</name>
</gene>
<dbReference type="InterPro" id="IPR038763">
    <property type="entry name" value="DHH_sf"/>
</dbReference>
<accession>W7QQ45</accession>
<dbReference type="PANTHER" id="PTHR42146">
    <property type="entry name" value="3',5'-CYCLIC-NUCLEOTIDE PHOSPHODIESTERASE"/>
    <property type="match status" value="1"/>
</dbReference>
<reference evidence="1 2" key="1">
    <citation type="journal article" date="2014" name="Genome Announc.">
        <title>Draft Genome Sequence of the Agar-Degrading Bacterium Catenovulum sp. Strain DS-2, Isolated from Intestines of Haliotis diversicolor.</title>
        <authorList>
            <person name="Shan D."/>
            <person name="Li X."/>
            <person name="Gu Z."/>
            <person name="Wei G."/>
            <person name="Gao Z."/>
            <person name="Shao Z."/>
        </authorList>
    </citation>
    <scope>NUCLEOTIDE SEQUENCE [LARGE SCALE GENOMIC DNA]</scope>
    <source>
        <strain evidence="1 2">DS-2</strain>
    </source>
</reference>
<name>W7QQ45_9ALTE</name>
<dbReference type="InterPro" id="IPR052968">
    <property type="entry name" value="Nucleotide_metab_enz"/>
</dbReference>
<evidence type="ECO:0000313" key="2">
    <source>
        <dbReference type="Proteomes" id="UP000019276"/>
    </source>
</evidence>
<evidence type="ECO:0000313" key="1">
    <source>
        <dbReference type="EMBL" id="EWH10028.1"/>
    </source>
</evidence>
<organism evidence="1 2">
    <name type="scientific">Catenovulum agarivorans DS-2</name>
    <dbReference type="NCBI Taxonomy" id="1328313"/>
    <lineage>
        <taxon>Bacteria</taxon>
        <taxon>Pseudomonadati</taxon>
        <taxon>Pseudomonadota</taxon>
        <taxon>Gammaproteobacteria</taxon>
        <taxon>Alteromonadales</taxon>
        <taxon>Alteromonadaceae</taxon>
        <taxon>Catenovulum</taxon>
    </lineage>
</organism>
<evidence type="ECO:0008006" key="3">
    <source>
        <dbReference type="Google" id="ProtNLM"/>
    </source>
</evidence>
<dbReference type="RefSeq" id="WP_035014523.1">
    <property type="nucleotide sequence ID" value="NZ_ARZY01000016.1"/>
</dbReference>
<dbReference type="PATRIC" id="fig|1328313.3.peg.1956"/>
<dbReference type="AlphaFoldDB" id="W7QQ45"/>
<dbReference type="EMBL" id="ARZY01000016">
    <property type="protein sequence ID" value="EWH10028.1"/>
    <property type="molecule type" value="Genomic_DNA"/>
</dbReference>
<dbReference type="OrthoDB" id="5429547at2"/>
<proteinExistence type="predicted"/>
<dbReference type="Proteomes" id="UP000019276">
    <property type="component" value="Unassembled WGS sequence"/>
</dbReference>
<dbReference type="PANTHER" id="PTHR42146:SF1">
    <property type="entry name" value="OLIGORIBONUCLEASE NRNB"/>
    <property type="match status" value="1"/>
</dbReference>
<dbReference type="SUPFAM" id="SSF64182">
    <property type="entry name" value="DHH phosphoesterases"/>
    <property type="match status" value="1"/>
</dbReference>
<comment type="caution">
    <text evidence="1">The sequence shown here is derived from an EMBL/GenBank/DDBJ whole genome shotgun (WGS) entry which is preliminary data.</text>
</comment>